<dbReference type="EMBL" id="GBRH01233176">
    <property type="protein sequence ID" value="JAD64719.1"/>
    <property type="molecule type" value="Transcribed_RNA"/>
</dbReference>
<evidence type="ECO:0000313" key="1">
    <source>
        <dbReference type="EMBL" id="JAD64719.1"/>
    </source>
</evidence>
<proteinExistence type="predicted"/>
<protein>
    <submittedName>
        <fullName evidence="1">Uncharacterized protein</fullName>
    </submittedName>
</protein>
<reference evidence="1" key="2">
    <citation type="journal article" date="2015" name="Data Brief">
        <title>Shoot transcriptome of the giant reed, Arundo donax.</title>
        <authorList>
            <person name="Barrero R.A."/>
            <person name="Guerrero F.D."/>
            <person name="Moolhuijzen P."/>
            <person name="Goolsby J.A."/>
            <person name="Tidwell J."/>
            <person name="Bellgard S.E."/>
            <person name="Bellgard M.I."/>
        </authorList>
    </citation>
    <scope>NUCLEOTIDE SEQUENCE</scope>
    <source>
        <tissue evidence="1">Shoot tissue taken approximately 20 cm above the soil surface</tissue>
    </source>
</reference>
<dbReference type="AlphaFoldDB" id="A0A0A9BL80"/>
<sequence>MICFRVMDRASVNSSLIVAKTLKSFYK</sequence>
<reference evidence="1" key="1">
    <citation type="submission" date="2014-09" db="EMBL/GenBank/DDBJ databases">
        <authorList>
            <person name="Magalhaes I.L.F."/>
            <person name="Oliveira U."/>
            <person name="Santos F.R."/>
            <person name="Vidigal T.H.D.A."/>
            <person name="Brescovit A.D."/>
            <person name="Santos A.J."/>
        </authorList>
    </citation>
    <scope>NUCLEOTIDE SEQUENCE</scope>
    <source>
        <tissue evidence="1">Shoot tissue taken approximately 20 cm above the soil surface</tissue>
    </source>
</reference>
<organism evidence="1">
    <name type="scientific">Arundo donax</name>
    <name type="common">Giant reed</name>
    <name type="synonym">Donax arundinaceus</name>
    <dbReference type="NCBI Taxonomy" id="35708"/>
    <lineage>
        <taxon>Eukaryota</taxon>
        <taxon>Viridiplantae</taxon>
        <taxon>Streptophyta</taxon>
        <taxon>Embryophyta</taxon>
        <taxon>Tracheophyta</taxon>
        <taxon>Spermatophyta</taxon>
        <taxon>Magnoliopsida</taxon>
        <taxon>Liliopsida</taxon>
        <taxon>Poales</taxon>
        <taxon>Poaceae</taxon>
        <taxon>PACMAD clade</taxon>
        <taxon>Arundinoideae</taxon>
        <taxon>Arundineae</taxon>
        <taxon>Arundo</taxon>
    </lineage>
</organism>
<name>A0A0A9BL80_ARUDO</name>
<accession>A0A0A9BL80</accession>